<dbReference type="RefSeq" id="WP_344084206.1">
    <property type="nucleotide sequence ID" value="NZ_BAAAHB010000001.1"/>
</dbReference>
<gene>
    <name evidence="1" type="ORF">GCM10009544_03400</name>
</gene>
<dbReference type="Proteomes" id="UP001499895">
    <property type="component" value="Unassembled WGS sequence"/>
</dbReference>
<evidence type="ECO:0000313" key="2">
    <source>
        <dbReference type="Proteomes" id="UP001499895"/>
    </source>
</evidence>
<keyword evidence="2" id="KW-1185">Reference proteome</keyword>
<dbReference type="EMBL" id="BAAAHB010000001">
    <property type="protein sequence ID" value="GAA0443896.1"/>
    <property type="molecule type" value="Genomic_DNA"/>
</dbReference>
<protein>
    <submittedName>
        <fullName evidence="1">Uncharacterized protein</fullName>
    </submittedName>
</protein>
<accession>A0ABN0ZD45</accession>
<evidence type="ECO:0000313" key="1">
    <source>
        <dbReference type="EMBL" id="GAA0443896.1"/>
    </source>
</evidence>
<reference evidence="1 2" key="1">
    <citation type="journal article" date="2019" name="Int. J. Syst. Evol. Microbiol.">
        <title>The Global Catalogue of Microorganisms (GCM) 10K type strain sequencing project: providing services to taxonomists for standard genome sequencing and annotation.</title>
        <authorList>
            <consortium name="The Broad Institute Genomics Platform"/>
            <consortium name="The Broad Institute Genome Sequencing Center for Infectious Disease"/>
            <person name="Wu L."/>
            <person name="Ma J."/>
        </authorList>
    </citation>
    <scope>NUCLEOTIDE SEQUENCE [LARGE SCALE GENOMIC DNA]</scope>
    <source>
        <strain evidence="1 2">JCM 10649</strain>
    </source>
</reference>
<organism evidence="1 2">
    <name type="scientific">Streptomyces stramineus</name>
    <dbReference type="NCBI Taxonomy" id="173861"/>
    <lineage>
        <taxon>Bacteria</taxon>
        <taxon>Bacillati</taxon>
        <taxon>Actinomycetota</taxon>
        <taxon>Actinomycetes</taxon>
        <taxon>Kitasatosporales</taxon>
        <taxon>Streptomycetaceae</taxon>
        <taxon>Streptomyces</taxon>
    </lineage>
</organism>
<comment type="caution">
    <text evidence="1">The sequence shown here is derived from an EMBL/GenBank/DDBJ whole genome shotgun (WGS) entry which is preliminary data.</text>
</comment>
<name>A0ABN0ZD45_9ACTN</name>
<sequence length="85" mass="9614">MNPPEQRGPDAEESRLEARAADQARIYQAGRDQYVTERDLHLHYEDGVRRARRAEPAGAADDECPCPGLAAFGQDQARWFFGRAR</sequence>
<proteinExistence type="predicted"/>